<proteinExistence type="predicted"/>
<accession>A0A1H4L6T1</accession>
<dbReference type="Gene3D" id="3.90.70.10">
    <property type="entry name" value="Cysteine proteinases"/>
    <property type="match status" value="1"/>
</dbReference>
<feature type="region of interest" description="Disordered" evidence="1">
    <location>
        <begin position="59"/>
        <end position="106"/>
    </location>
</feature>
<dbReference type="InterPro" id="IPR039564">
    <property type="entry name" value="Peptidase_C39-like"/>
</dbReference>
<evidence type="ECO:0000313" key="3">
    <source>
        <dbReference type="EMBL" id="SEB66459.1"/>
    </source>
</evidence>
<dbReference type="EMBL" id="FNSV01000005">
    <property type="protein sequence ID" value="SEB66459.1"/>
    <property type="molecule type" value="Genomic_DNA"/>
</dbReference>
<dbReference type="Proteomes" id="UP000183561">
    <property type="component" value="Unassembled WGS sequence"/>
</dbReference>
<dbReference type="RefSeq" id="WP_072950745.1">
    <property type="nucleotide sequence ID" value="NZ_FNSV01000005.1"/>
</dbReference>
<dbReference type="OrthoDB" id="461196at2"/>
<dbReference type="Pfam" id="PF13529">
    <property type="entry name" value="Peptidase_C39_2"/>
    <property type="match status" value="1"/>
</dbReference>
<organism evidence="3 4">
    <name type="scientific">Rhodococcus koreensis</name>
    <dbReference type="NCBI Taxonomy" id="99653"/>
    <lineage>
        <taxon>Bacteria</taxon>
        <taxon>Bacillati</taxon>
        <taxon>Actinomycetota</taxon>
        <taxon>Actinomycetes</taxon>
        <taxon>Mycobacteriales</taxon>
        <taxon>Nocardiaceae</taxon>
        <taxon>Rhodococcus</taxon>
    </lineage>
</organism>
<name>A0A1H4L6T1_9NOCA</name>
<evidence type="ECO:0000256" key="1">
    <source>
        <dbReference type="SAM" id="MobiDB-lite"/>
    </source>
</evidence>
<dbReference type="AlphaFoldDB" id="A0A1H4L6T1"/>
<feature type="compositionally biased region" description="Pro residues" evidence="1">
    <location>
        <begin position="71"/>
        <end position="82"/>
    </location>
</feature>
<reference evidence="4" key="1">
    <citation type="submission" date="2016-10" db="EMBL/GenBank/DDBJ databases">
        <authorList>
            <person name="Varghese N."/>
            <person name="Submissions S."/>
        </authorList>
    </citation>
    <scope>NUCLEOTIDE SEQUENCE [LARGE SCALE GENOMIC DNA]</scope>
    <source>
        <strain evidence="4">DSM 44498</strain>
    </source>
</reference>
<keyword evidence="4" id="KW-1185">Reference proteome</keyword>
<sequence>MDDIAADLAAAAWSAAPPDDDTYLGDPGPIDEIIDAICAPVDDDPFAVIADGPGPVDLSAIDLSTLDPDPTEPPTLSPPQDAPAPAAEQGSITPGSPVDGTGGDGVYGDPVEWSVNWFFQQVDGYCGPSSAAQVIAQYTGVVIDDPQQLVDRALELGLMQDGDPAQGMTLPNLEILLEDQGVPCTVQDGTIDDLKTTLEAGHGVIAMVDSGEIRNPDQEAGEDDTADHFLIVAGIDDTRGVVILSDPGAPNGNQLEVPIDQFEDAWADSGHKMLVADAPDPDLADHPHPVAASVAAPDRRWAMIDLSR</sequence>
<gene>
    <name evidence="3" type="ORF">SAMN04490239_1122</name>
</gene>
<feature type="domain" description="Peptidase C39-like" evidence="2">
    <location>
        <begin position="115"/>
        <end position="247"/>
    </location>
</feature>
<protein>
    <submittedName>
        <fullName evidence="3">Peptidase_C39 like family protein</fullName>
    </submittedName>
</protein>
<evidence type="ECO:0000313" key="4">
    <source>
        <dbReference type="Proteomes" id="UP000183561"/>
    </source>
</evidence>
<evidence type="ECO:0000259" key="2">
    <source>
        <dbReference type="Pfam" id="PF13529"/>
    </source>
</evidence>